<reference evidence="3" key="1">
    <citation type="submission" date="2023-06" db="EMBL/GenBank/DDBJ databases">
        <title>Draft genome sequence of Nocardioides sp. SOB77.</title>
        <authorList>
            <person name="Zhang G."/>
        </authorList>
    </citation>
    <scope>NUCLEOTIDE SEQUENCE</scope>
    <source>
        <strain evidence="3">SOB77</strain>
    </source>
</reference>
<evidence type="ECO:0000256" key="2">
    <source>
        <dbReference type="ARBA" id="ARBA00022679"/>
    </source>
</evidence>
<dbReference type="EMBL" id="JAUHJQ010000007">
    <property type="protein sequence ID" value="MDN4174521.1"/>
    <property type="molecule type" value="Genomic_DNA"/>
</dbReference>
<comment type="similarity">
    <text evidence="1">Belongs to the transferase hexapeptide repeat family.</text>
</comment>
<evidence type="ECO:0000313" key="3">
    <source>
        <dbReference type="EMBL" id="MDN4174521.1"/>
    </source>
</evidence>
<dbReference type="InterPro" id="IPR011004">
    <property type="entry name" value="Trimer_LpxA-like_sf"/>
</dbReference>
<dbReference type="InterPro" id="IPR051159">
    <property type="entry name" value="Hexapeptide_acetyltransf"/>
</dbReference>
<organism evidence="3 4">
    <name type="scientific">Nocardioides oceani</name>
    <dbReference type="NCBI Taxonomy" id="3058369"/>
    <lineage>
        <taxon>Bacteria</taxon>
        <taxon>Bacillati</taxon>
        <taxon>Actinomycetota</taxon>
        <taxon>Actinomycetes</taxon>
        <taxon>Propionibacteriales</taxon>
        <taxon>Nocardioidaceae</taxon>
        <taxon>Nocardioides</taxon>
    </lineage>
</organism>
<keyword evidence="2" id="KW-0808">Transferase</keyword>
<sequence length="198" mass="21653">MPDNVPIIDLSKAPGSRESWDRPFWIVLLWAVVEPVLVTSSLQLSSRVRIAVLRWFGAEIGPGVIMRPGLKVRFPWKLSIGANSWIGERVWLHNQDRLEIGHDTVISQDSFVTTGTHAVKTDMALVTRPTFIGDGVWVTSRCMVLGGSRIGTSALILPNTVVKGDVPANAVYGAAPATVVGDRFSDDTRARRPSPDSR</sequence>
<evidence type="ECO:0008006" key="5">
    <source>
        <dbReference type="Google" id="ProtNLM"/>
    </source>
</evidence>
<dbReference type="SUPFAM" id="SSF51161">
    <property type="entry name" value="Trimeric LpxA-like enzymes"/>
    <property type="match status" value="1"/>
</dbReference>
<name>A0ABT8FJ04_9ACTN</name>
<dbReference type="Gene3D" id="2.160.10.10">
    <property type="entry name" value="Hexapeptide repeat proteins"/>
    <property type="match status" value="1"/>
</dbReference>
<accession>A0ABT8FJ04</accession>
<dbReference type="RefSeq" id="WP_300953615.1">
    <property type="nucleotide sequence ID" value="NZ_JAUHJQ010000007.1"/>
</dbReference>
<comment type="caution">
    <text evidence="3">The sequence shown here is derived from an EMBL/GenBank/DDBJ whole genome shotgun (WGS) entry which is preliminary data.</text>
</comment>
<dbReference type="PANTHER" id="PTHR23416">
    <property type="entry name" value="SIALIC ACID SYNTHASE-RELATED"/>
    <property type="match status" value="1"/>
</dbReference>
<dbReference type="Proteomes" id="UP001168620">
    <property type="component" value="Unassembled WGS sequence"/>
</dbReference>
<protein>
    <recommendedName>
        <fullName evidence="5">Acetyltransferase</fullName>
    </recommendedName>
</protein>
<evidence type="ECO:0000313" key="4">
    <source>
        <dbReference type="Proteomes" id="UP001168620"/>
    </source>
</evidence>
<proteinExistence type="inferred from homology"/>
<keyword evidence="4" id="KW-1185">Reference proteome</keyword>
<evidence type="ECO:0000256" key="1">
    <source>
        <dbReference type="ARBA" id="ARBA00007274"/>
    </source>
</evidence>
<dbReference type="PANTHER" id="PTHR23416:SF23">
    <property type="entry name" value="ACETYLTRANSFERASE C18B11.09C-RELATED"/>
    <property type="match status" value="1"/>
</dbReference>
<gene>
    <name evidence="3" type="ORF">QWY28_16290</name>
</gene>